<dbReference type="SUPFAM" id="SSF48452">
    <property type="entry name" value="TPR-like"/>
    <property type="match status" value="1"/>
</dbReference>
<dbReference type="Pfam" id="PF17128">
    <property type="entry name" value="DUF5107"/>
    <property type="match status" value="1"/>
</dbReference>
<reference evidence="2 3" key="1">
    <citation type="submission" date="2020-05" db="EMBL/GenBank/DDBJ databases">
        <title>Flexivirga sp. ID2601S isolated from air conditioner.</title>
        <authorList>
            <person name="Kim D.H."/>
        </authorList>
    </citation>
    <scope>NUCLEOTIDE SEQUENCE [LARGE SCALE GENOMIC DNA]</scope>
    <source>
        <strain evidence="2 3">ID2601S</strain>
    </source>
</reference>
<name>A0A849AK93_9MICO</name>
<protein>
    <submittedName>
        <fullName evidence="2">DUF5107 domain-containing protein</fullName>
    </submittedName>
</protein>
<feature type="domain" description="DUF5107" evidence="1">
    <location>
        <begin position="65"/>
        <end position="341"/>
    </location>
</feature>
<gene>
    <name evidence="2" type="ORF">HJ588_10660</name>
</gene>
<dbReference type="InterPro" id="IPR033396">
    <property type="entry name" value="DUF5107"/>
</dbReference>
<evidence type="ECO:0000313" key="2">
    <source>
        <dbReference type="EMBL" id="NNG39731.1"/>
    </source>
</evidence>
<dbReference type="InterPro" id="IPR011990">
    <property type="entry name" value="TPR-like_helical_dom_sf"/>
</dbReference>
<sequence>MHVAHSAPATRVRTTRLAVRGAQLGAAGTLPAYGPVRPAGTRTVSEEAPAAMRERIARGRLDTPLPYALFSDYDRGDHRLELPAVELDNGLLRATVLPGLGGRLWSLRDLRADRELLFVPKRLRYANFGLTDAWFAGGIEWNLGSTGHTTLTTRPLHAALVAGPYGDALRLWEWERTRDLVLQLDLALAGDRLLVSTRVINPDPEPKPLYYWTNIAVPETERTRVLTTATHAWRTDYSGSLDRVAVPHPDDVAVDVSYPAASRESADYFFETDYRKGRFVASVEPDGDGFAQTATEALHGRKLFLWGNAPGGRRWQHWLADDDAYAEIQAGVCLTQLEHDELAGHETRSWTEAFGGIHVDPAAAGATFAKAAAAAAEAVAHVAPADWLESWHAEWLETYVDARPREILARGSGWGRVELALRGQAAPDGVEFPEVDDDSRLAAGLLRGVPVEQPLLPPISDRWAARLRQAPRGWWTSYALGVGTHVRGEFDSARAQYADSVAQRPSAVALRGLAVLAVLADDRTRAVDLYAQARELDPTSRGLLTEQLRLLLDLGEAADALRTIDEAPSALRDHGRTRLLRIEALHGLGRDNEAVGLLEGLEVEDLAEGDRVIGDLLARIRPGMPLPPALDFRMTADHH</sequence>
<dbReference type="EMBL" id="JABENB010000001">
    <property type="protein sequence ID" value="NNG39731.1"/>
    <property type="molecule type" value="Genomic_DNA"/>
</dbReference>
<evidence type="ECO:0000259" key="1">
    <source>
        <dbReference type="Pfam" id="PF17128"/>
    </source>
</evidence>
<evidence type="ECO:0000313" key="3">
    <source>
        <dbReference type="Proteomes" id="UP000557772"/>
    </source>
</evidence>
<dbReference type="Gene3D" id="1.25.40.10">
    <property type="entry name" value="Tetratricopeptide repeat domain"/>
    <property type="match status" value="1"/>
</dbReference>
<proteinExistence type="predicted"/>
<organism evidence="2 3">
    <name type="scientific">Flexivirga aerilata</name>
    <dbReference type="NCBI Taxonomy" id="1656889"/>
    <lineage>
        <taxon>Bacteria</taxon>
        <taxon>Bacillati</taxon>
        <taxon>Actinomycetota</taxon>
        <taxon>Actinomycetes</taxon>
        <taxon>Micrococcales</taxon>
        <taxon>Dermacoccaceae</taxon>
        <taxon>Flexivirga</taxon>
    </lineage>
</organism>
<comment type="caution">
    <text evidence="2">The sequence shown here is derived from an EMBL/GenBank/DDBJ whole genome shotgun (WGS) entry which is preliminary data.</text>
</comment>
<accession>A0A849AK93</accession>
<dbReference type="AlphaFoldDB" id="A0A849AK93"/>
<dbReference type="Proteomes" id="UP000557772">
    <property type="component" value="Unassembled WGS sequence"/>
</dbReference>
<keyword evidence="3" id="KW-1185">Reference proteome</keyword>